<sequence length="162" mass="18346">MDGMEQMDQMAPTHDEMMFRIQQAIELGQSRDRAEARERCEELWAEIGSTGDPLHRCVLAHHAADLQDDIARELDWDQRALQAAGDLTDDRAQQFDEALQVRGFLPSLHLNLADVYNRLRQDEAAREHLQLAEESLSHLPDDGYGRMIQGGVDKLALKLGPC</sequence>
<accession>A0ABY8QSX5</accession>
<organism evidence="1 2">
    <name type="scientific">Saxibacter everestensis</name>
    <dbReference type="NCBI Taxonomy" id="2909229"/>
    <lineage>
        <taxon>Bacteria</taxon>
        <taxon>Bacillati</taxon>
        <taxon>Actinomycetota</taxon>
        <taxon>Actinomycetes</taxon>
        <taxon>Micrococcales</taxon>
        <taxon>Brevibacteriaceae</taxon>
        <taxon>Saxibacter</taxon>
    </lineage>
</organism>
<name>A0ABY8QSX5_9MICO</name>
<dbReference type="EMBL" id="CP090958">
    <property type="protein sequence ID" value="WGW12083.1"/>
    <property type="molecule type" value="Genomic_DNA"/>
</dbReference>
<dbReference type="InterPro" id="IPR011990">
    <property type="entry name" value="TPR-like_helical_dom_sf"/>
</dbReference>
<proteinExistence type="predicted"/>
<keyword evidence="2" id="KW-1185">Reference proteome</keyword>
<evidence type="ECO:0000313" key="2">
    <source>
        <dbReference type="Proteomes" id="UP001209083"/>
    </source>
</evidence>
<reference evidence="1 2" key="1">
    <citation type="submission" date="2023-05" db="EMBL/GenBank/DDBJ databases">
        <title>Lithophilousrod everest ZFBP1038 complete genpme.</title>
        <authorList>
            <person name="Tian M."/>
        </authorList>
    </citation>
    <scope>NUCLEOTIDE SEQUENCE [LARGE SCALE GENOMIC DNA]</scope>
    <source>
        <strain evidence="1 2">ZFBP1038</strain>
    </source>
</reference>
<dbReference type="Proteomes" id="UP001209083">
    <property type="component" value="Chromosome"/>
</dbReference>
<evidence type="ECO:0000313" key="1">
    <source>
        <dbReference type="EMBL" id="WGW12083.1"/>
    </source>
</evidence>
<protein>
    <recommendedName>
        <fullName evidence="3">Tetratricopeptide repeat protein</fullName>
    </recommendedName>
</protein>
<evidence type="ECO:0008006" key="3">
    <source>
        <dbReference type="Google" id="ProtNLM"/>
    </source>
</evidence>
<dbReference type="RefSeq" id="WP_349638881.1">
    <property type="nucleotide sequence ID" value="NZ_CP090958.1"/>
</dbReference>
<dbReference type="Gene3D" id="1.25.40.10">
    <property type="entry name" value="Tetratricopeptide repeat domain"/>
    <property type="match status" value="1"/>
</dbReference>
<gene>
    <name evidence="1" type="ORF">LWF01_18690</name>
</gene>